<accession>A0ABC8LPL6</accession>
<evidence type="ECO:0000256" key="1">
    <source>
        <dbReference type="SAM" id="MobiDB-lite"/>
    </source>
</evidence>
<feature type="compositionally biased region" description="Basic and acidic residues" evidence="1">
    <location>
        <begin position="14"/>
        <end position="81"/>
    </location>
</feature>
<comment type="caution">
    <text evidence="2">The sequence shown here is derived from an EMBL/GenBank/DDBJ whole genome shotgun (WGS) entry which is preliminary data.</text>
</comment>
<evidence type="ECO:0000313" key="2">
    <source>
        <dbReference type="EMBL" id="CAH8385733.1"/>
    </source>
</evidence>
<sequence>MTPSVPSNYVSILHLRERWTKEKDQNRKEDEEARRRNQHAEEQQTKEDDLTDLDEIRSNQSDQKHWGSKKDESIDGGEAKLETAAIGSEGGEVEGLPEKKRGRRKRYDSKKKKKRANQEVEECGSIKPREMHVSVKDQIRVYKKKEEKAMGKKSVVTAIETQFKELSIKRGQETKKLTARDLPLGRVRMPIETATMVWVKKERAGDGNGSGVMMNNDVTSLMLFRV</sequence>
<proteinExistence type="predicted"/>
<evidence type="ECO:0000313" key="3">
    <source>
        <dbReference type="Proteomes" id="UP001642260"/>
    </source>
</evidence>
<dbReference type="AlphaFoldDB" id="A0ABC8LPL6"/>
<reference evidence="2 3" key="1">
    <citation type="submission" date="2022-03" db="EMBL/GenBank/DDBJ databases">
        <authorList>
            <person name="Macdonald S."/>
            <person name="Ahmed S."/>
            <person name="Newling K."/>
        </authorList>
    </citation>
    <scope>NUCLEOTIDE SEQUENCE [LARGE SCALE GENOMIC DNA]</scope>
</reference>
<feature type="compositionally biased region" description="Polar residues" evidence="1">
    <location>
        <begin position="1"/>
        <end position="10"/>
    </location>
</feature>
<dbReference type="Proteomes" id="UP001642260">
    <property type="component" value="Unassembled WGS sequence"/>
</dbReference>
<name>A0ABC8LPL6_ERUVS</name>
<organism evidence="2 3">
    <name type="scientific">Eruca vesicaria subsp. sativa</name>
    <name type="common">Garden rocket</name>
    <name type="synonym">Eruca sativa</name>
    <dbReference type="NCBI Taxonomy" id="29727"/>
    <lineage>
        <taxon>Eukaryota</taxon>
        <taxon>Viridiplantae</taxon>
        <taxon>Streptophyta</taxon>
        <taxon>Embryophyta</taxon>
        <taxon>Tracheophyta</taxon>
        <taxon>Spermatophyta</taxon>
        <taxon>Magnoliopsida</taxon>
        <taxon>eudicotyledons</taxon>
        <taxon>Gunneridae</taxon>
        <taxon>Pentapetalae</taxon>
        <taxon>rosids</taxon>
        <taxon>malvids</taxon>
        <taxon>Brassicales</taxon>
        <taxon>Brassicaceae</taxon>
        <taxon>Brassiceae</taxon>
        <taxon>Eruca</taxon>
    </lineage>
</organism>
<gene>
    <name evidence="2" type="ORF">ERUC_LOCUS38216</name>
</gene>
<feature type="region of interest" description="Disordered" evidence="1">
    <location>
        <begin position="1"/>
        <end position="122"/>
    </location>
</feature>
<dbReference type="EMBL" id="CAKOAT010675153">
    <property type="protein sequence ID" value="CAH8385733.1"/>
    <property type="molecule type" value="Genomic_DNA"/>
</dbReference>
<keyword evidence="3" id="KW-1185">Reference proteome</keyword>
<protein>
    <submittedName>
        <fullName evidence="2">Uncharacterized protein</fullName>
    </submittedName>
</protein>
<feature type="compositionally biased region" description="Basic residues" evidence="1">
    <location>
        <begin position="100"/>
        <end position="115"/>
    </location>
</feature>